<comment type="caution">
    <text evidence="8">The sequence shown here is derived from an EMBL/GenBank/DDBJ whole genome shotgun (WGS) entry which is preliminary data.</text>
</comment>
<reference evidence="9" key="1">
    <citation type="journal article" date="2019" name="Int. J. Syst. Evol. Microbiol.">
        <title>The Global Catalogue of Microorganisms (GCM) 10K type strain sequencing project: providing services to taxonomists for standard genome sequencing and annotation.</title>
        <authorList>
            <consortium name="The Broad Institute Genomics Platform"/>
            <consortium name="The Broad Institute Genome Sequencing Center for Infectious Disease"/>
            <person name="Wu L."/>
            <person name="Ma J."/>
        </authorList>
    </citation>
    <scope>NUCLEOTIDE SEQUENCE [LARGE SCALE GENOMIC DNA]</scope>
    <source>
        <strain evidence="9">CCUG 60524</strain>
    </source>
</reference>
<sequence>MLTETISLPDTTSLPGATAYSRPIEGRDGKVEVPETTAEAPEWTGHVILIRDHRDQAAFAELFRHFAPRVKAFLIRSGASQTMAEECSQEVMATLWHKAHLFDPSRASVATWVFTIARNKKTDMLRKQRRPEPEDLPWGPEPEPEQTETLARQQEAEHLGKAIAALPDKQRALVEAAYYGDLSHSEIAAQTGLPLGTIKSRLRLALDRLRHEMKSMN</sequence>
<dbReference type="Pfam" id="PF04542">
    <property type="entry name" value="Sigma70_r2"/>
    <property type="match status" value="1"/>
</dbReference>
<evidence type="ECO:0000259" key="6">
    <source>
        <dbReference type="Pfam" id="PF04542"/>
    </source>
</evidence>
<feature type="region of interest" description="Disordered" evidence="5">
    <location>
        <begin position="125"/>
        <end position="147"/>
    </location>
</feature>
<dbReference type="InterPro" id="IPR014284">
    <property type="entry name" value="RNA_pol_sigma-70_dom"/>
</dbReference>
<dbReference type="Proteomes" id="UP001597108">
    <property type="component" value="Unassembled WGS sequence"/>
</dbReference>
<feature type="domain" description="RNA polymerase sigma-70 region 2" evidence="6">
    <location>
        <begin position="62"/>
        <end position="130"/>
    </location>
</feature>
<dbReference type="InterPro" id="IPR007627">
    <property type="entry name" value="RNA_pol_sigma70_r2"/>
</dbReference>
<evidence type="ECO:0000256" key="4">
    <source>
        <dbReference type="ARBA" id="ARBA00023163"/>
    </source>
</evidence>
<dbReference type="Pfam" id="PF08281">
    <property type="entry name" value="Sigma70_r4_2"/>
    <property type="match status" value="1"/>
</dbReference>
<feature type="region of interest" description="Disordered" evidence="5">
    <location>
        <begin position="1"/>
        <end position="38"/>
    </location>
</feature>
<dbReference type="Gene3D" id="1.10.1740.10">
    <property type="match status" value="1"/>
</dbReference>
<dbReference type="CDD" id="cd06171">
    <property type="entry name" value="Sigma70_r4"/>
    <property type="match status" value="1"/>
</dbReference>
<feature type="compositionally biased region" description="Basic and acidic residues" evidence="5">
    <location>
        <begin position="24"/>
        <end position="33"/>
    </location>
</feature>
<dbReference type="RefSeq" id="WP_386078357.1">
    <property type="nucleotide sequence ID" value="NZ_JBHTJT010000051.1"/>
</dbReference>
<keyword evidence="3" id="KW-0731">Sigma factor</keyword>
<feature type="compositionally biased region" description="Polar residues" evidence="5">
    <location>
        <begin position="1"/>
        <end position="15"/>
    </location>
</feature>
<dbReference type="NCBIfam" id="TIGR02937">
    <property type="entry name" value="sigma70-ECF"/>
    <property type="match status" value="1"/>
</dbReference>
<evidence type="ECO:0000256" key="5">
    <source>
        <dbReference type="SAM" id="MobiDB-lite"/>
    </source>
</evidence>
<proteinExistence type="inferred from homology"/>
<dbReference type="InterPro" id="IPR013324">
    <property type="entry name" value="RNA_pol_sigma_r3/r4-like"/>
</dbReference>
<comment type="similarity">
    <text evidence="1">Belongs to the sigma-70 factor family. ECF subfamily.</text>
</comment>
<dbReference type="EMBL" id="JBHTJT010000051">
    <property type="protein sequence ID" value="MFD0982434.1"/>
    <property type="molecule type" value="Genomic_DNA"/>
</dbReference>
<dbReference type="InterPro" id="IPR013325">
    <property type="entry name" value="RNA_pol_sigma_r2"/>
</dbReference>
<dbReference type="InterPro" id="IPR036388">
    <property type="entry name" value="WH-like_DNA-bd_sf"/>
</dbReference>
<dbReference type="InterPro" id="IPR013249">
    <property type="entry name" value="RNA_pol_sigma70_r4_t2"/>
</dbReference>
<dbReference type="SUPFAM" id="SSF88659">
    <property type="entry name" value="Sigma3 and sigma4 domains of RNA polymerase sigma factors"/>
    <property type="match status" value="1"/>
</dbReference>
<evidence type="ECO:0000256" key="3">
    <source>
        <dbReference type="ARBA" id="ARBA00023082"/>
    </source>
</evidence>
<name>A0ABW3IWJ9_9RHOB</name>
<protein>
    <submittedName>
        <fullName evidence="8">Sigma-70 family RNA polymerase sigma factor</fullName>
    </submittedName>
</protein>
<keyword evidence="2" id="KW-0805">Transcription regulation</keyword>
<keyword evidence="9" id="KW-1185">Reference proteome</keyword>
<evidence type="ECO:0000313" key="9">
    <source>
        <dbReference type="Proteomes" id="UP001597108"/>
    </source>
</evidence>
<dbReference type="PANTHER" id="PTHR43133:SF62">
    <property type="entry name" value="RNA POLYMERASE SIGMA FACTOR SIGZ"/>
    <property type="match status" value="1"/>
</dbReference>
<keyword evidence="4" id="KW-0804">Transcription</keyword>
<evidence type="ECO:0000256" key="2">
    <source>
        <dbReference type="ARBA" id="ARBA00023015"/>
    </source>
</evidence>
<dbReference type="InterPro" id="IPR039425">
    <property type="entry name" value="RNA_pol_sigma-70-like"/>
</dbReference>
<dbReference type="PANTHER" id="PTHR43133">
    <property type="entry name" value="RNA POLYMERASE ECF-TYPE SIGMA FACTO"/>
    <property type="match status" value="1"/>
</dbReference>
<dbReference type="SUPFAM" id="SSF88946">
    <property type="entry name" value="Sigma2 domain of RNA polymerase sigma factors"/>
    <property type="match status" value="1"/>
</dbReference>
<organism evidence="8 9">
    <name type="scientific">Tropicimonas aquimaris</name>
    <dbReference type="NCBI Taxonomy" id="914152"/>
    <lineage>
        <taxon>Bacteria</taxon>
        <taxon>Pseudomonadati</taxon>
        <taxon>Pseudomonadota</taxon>
        <taxon>Alphaproteobacteria</taxon>
        <taxon>Rhodobacterales</taxon>
        <taxon>Roseobacteraceae</taxon>
        <taxon>Tropicimonas</taxon>
    </lineage>
</organism>
<evidence type="ECO:0000259" key="7">
    <source>
        <dbReference type="Pfam" id="PF08281"/>
    </source>
</evidence>
<feature type="domain" description="RNA polymerase sigma factor 70 region 4 type 2" evidence="7">
    <location>
        <begin position="159"/>
        <end position="209"/>
    </location>
</feature>
<dbReference type="Gene3D" id="1.10.10.10">
    <property type="entry name" value="Winged helix-like DNA-binding domain superfamily/Winged helix DNA-binding domain"/>
    <property type="match status" value="1"/>
</dbReference>
<gene>
    <name evidence="8" type="ORF">ACFQ2S_22590</name>
</gene>
<evidence type="ECO:0000313" key="8">
    <source>
        <dbReference type="EMBL" id="MFD0982434.1"/>
    </source>
</evidence>
<evidence type="ECO:0000256" key="1">
    <source>
        <dbReference type="ARBA" id="ARBA00010641"/>
    </source>
</evidence>
<accession>A0ABW3IWJ9</accession>